<dbReference type="InterPro" id="IPR037198">
    <property type="entry name" value="MutL_C_sf"/>
</dbReference>
<evidence type="ECO:0000256" key="1">
    <source>
        <dbReference type="ARBA" id="ARBA00006082"/>
    </source>
</evidence>
<dbReference type="Gene3D" id="3.30.565.10">
    <property type="entry name" value="Histidine kinase-like ATPase, C-terminal domain"/>
    <property type="match status" value="1"/>
</dbReference>
<dbReference type="Pfam" id="PF13589">
    <property type="entry name" value="HATPase_c_3"/>
    <property type="match status" value="1"/>
</dbReference>
<keyword evidence="4" id="KW-1185">Reference proteome</keyword>
<proteinExistence type="inferred from homology"/>
<dbReference type="Gene3D" id="3.30.1540.20">
    <property type="entry name" value="MutL, C-terminal domain, dimerisation subdomain"/>
    <property type="match status" value="1"/>
</dbReference>
<name>A0ABR3ZET5_9PEZI</name>
<protein>
    <submittedName>
        <fullName evidence="3">DNA mismatch repair protein</fullName>
    </submittedName>
</protein>
<organism evidence="3 4">
    <name type="scientific">Sporothrix stenoceras</name>
    <dbReference type="NCBI Taxonomy" id="5173"/>
    <lineage>
        <taxon>Eukaryota</taxon>
        <taxon>Fungi</taxon>
        <taxon>Dikarya</taxon>
        <taxon>Ascomycota</taxon>
        <taxon>Pezizomycotina</taxon>
        <taxon>Sordariomycetes</taxon>
        <taxon>Sordariomycetidae</taxon>
        <taxon>Ophiostomatales</taxon>
        <taxon>Ophiostomataceae</taxon>
        <taxon>Sporothrix</taxon>
    </lineage>
</organism>
<comment type="caution">
    <text evidence="3">The sequence shown here is derived from an EMBL/GenBank/DDBJ whole genome shotgun (WGS) entry which is preliminary data.</text>
</comment>
<dbReference type="SUPFAM" id="SSF118116">
    <property type="entry name" value="DNA mismatch repair protein MutL"/>
    <property type="match status" value="1"/>
</dbReference>
<dbReference type="PANTHER" id="PTHR10073:SF47">
    <property type="entry name" value="DNA MISMATCH REPAIR PROTEIN MLH3"/>
    <property type="match status" value="1"/>
</dbReference>
<sequence>MSIQRLPGAVAAQIKSSSTVASLNATVLGLLRNSLDAGASRVTVSVDYSRGSCAVEDDGSGILSVEFEADGGLGKLYYTSKYPPSKSVHGRYGTFLASVADLSLLTVASSSSTNGFESTLAIHNGKVLWRHASDSSDKTSVTSPSDQDEGIWIARLLSQAGICETTDPEFWVSIGASVSGVRVSGSVCLEPSASRKAQFLRIGVTPLSEAHQADELYGQINKIFTESNFGAADLANSEDPTTRGPMDKFVREQRPRKAVDRWPMFSIGIDLDGTASVDDVLNDRRQYMTIISGLIRTVLTEFSKAHGFYDAPEVLYGSDYSSGSTPGSPSKKQKTKDTANLPTTTRAKHKHQLPRRSKDTQSLFSTWPQTKSAKSAKAKQVQLADAGPEKETHEDGIVEEQNWDGNTLTSGDLKISRASLESAKVIGQVDNKFILIRALAVAEEDGEAGSLLVLVDQHAADERCRVEELLQNHFAPSIEDYSSPGEAIRSILTRPLQFELAARV</sequence>
<feature type="compositionally biased region" description="Basic residues" evidence="2">
    <location>
        <begin position="346"/>
        <end position="355"/>
    </location>
</feature>
<evidence type="ECO:0000313" key="4">
    <source>
        <dbReference type="Proteomes" id="UP001583186"/>
    </source>
</evidence>
<dbReference type="Proteomes" id="UP001583186">
    <property type="component" value="Unassembled WGS sequence"/>
</dbReference>
<feature type="region of interest" description="Disordered" evidence="2">
    <location>
        <begin position="320"/>
        <end position="369"/>
    </location>
</feature>
<comment type="similarity">
    <text evidence="1">Belongs to the DNA mismatch repair MutL/HexB family.</text>
</comment>
<reference evidence="3 4" key="1">
    <citation type="journal article" date="2024" name="IMA Fungus">
        <title>IMA Genome - F19 : A genome assembly and annotation guide to empower mycologists, including annotated draft genome sequences of Ceratocystis pirilliformis, Diaporthe australafricana, Fusarium ophioides, Paecilomyces lecythidis, and Sporothrix stenoceras.</title>
        <authorList>
            <person name="Aylward J."/>
            <person name="Wilson A.M."/>
            <person name="Visagie C.M."/>
            <person name="Spraker J."/>
            <person name="Barnes I."/>
            <person name="Buitendag C."/>
            <person name="Ceriani C."/>
            <person name="Del Mar Angel L."/>
            <person name="du Plessis D."/>
            <person name="Fuchs T."/>
            <person name="Gasser K."/>
            <person name="Kramer D."/>
            <person name="Li W."/>
            <person name="Munsamy K."/>
            <person name="Piso A."/>
            <person name="Price J.L."/>
            <person name="Sonnekus B."/>
            <person name="Thomas C."/>
            <person name="van der Nest A."/>
            <person name="van Dijk A."/>
            <person name="van Heerden A."/>
            <person name="van Vuuren N."/>
            <person name="Yilmaz N."/>
            <person name="Duong T.A."/>
            <person name="van der Merwe N.A."/>
            <person name="Wingfield M.J."/>
            <person name="Wingfield B.D."/>
        </authorList>
    </citation>
    <scope>NUCLEOTIDE SEQUENCE [LARGE SCALE GENOMIC DNA]</scope>
    <source>
        <strain evidence="3 4">CMW 5346</strain>
    </source>
</reference>
<dbReference type="PANTHER" id="PTHR10073">
    <property type="entry name" value="DNA MISMATCH REPAIR PROTEIN MLH, PMS, MUTL"/>
    <property type="match status" value="1"/>
</dbReference>
<dbReference type="InterPro" id="IPR042120">
    <property type="entry name" value="MutL_C_dimsub"/>
</dbReference>
<dbReference type="InterPro" id="IPR036890">
    <property type="entry name" value="HATPase_C_sf"/>
</dbReference>
<gene>
    <name evidence="3" type="primary">MLH3</name>
    <name evidence="3" type="ORF">Sste5346_003295</name>
</gene>
<evidence type="ECO:0000256" key="2">
    <source>
        <dbReference type="SAM" id="MobiDB-lite"/>
    </source>
</evidence>
<feature type="compositionally biased region" description="Low complexity" evidence="2">
    <location>
        <begin position="321"/>
        <end position="330"/>
    </location>
</feature>
<evidence type="ECO:0000313" key="3">
    <source>
        <dbReference type="EMBL" id="KAL1898884.1"/>
    </source>
</evidence>
<accession>A0ABR3ZET5</accession>
<dbReference type="EMBL" id="JAWCUI010000014">
    <property type="protein sequence ID" value="KAL1898884.1"/>
    <property type="molecule type" value="Genomic_DNA"/>
</dbReference>
<dbReference type="InterPro" id="IPR038973">
    <property type="entry name" value="MutL/Mlh/Pms-like"/>
</dbReference>
<feature type="compositionally biased region" description="Polar residues" evidence="2">
    <location>
        <begin position="360"/>
        <end position="369"/>
    </location>
</feature>
<dbReference type="SUPFAM" id="SSF55874">
    <property type="entry name" value="ATPase domain of HSP90 chaperone/DNA topoisomerase II/histidine kinase"/>
    <property type="match status" value="1"/>
</dbReference>